<dbReference type="SUPFAM" id="SSF48371">
    <property type="entry name" value="ARM repeat"/>
    <property type="match status" value="1"/>
</dbReference>
<evidence type="ECO:0000313" key="9">
    <source>
        <dbReference type="Proteomes" id="UP000289886"/>
    </source>
</evidence>
<dbReference type="PANTHER" id="PTHR23318">
    <property type="entry name" value="ATP SYNTHASE GAMMA-RELATED"/>
    <property type="match status" value="1"/>
</dbReference>
<evidence type="ECO:0000256" key="3">
    <source>
        <dbReference type="ARBA" id="ARBA00057252"/>
    </source>
</evidence>
<dbReference type="InterPro" id="IPR051137">
    <property type="entry name" value="PP4R3-like"/>
</dbReference>
<feature type="compositionally biased region" description="Polar residues" evidence="5">
    <location>
        <begin position="666"/>
        <end position="691"/>
    </location>
</feature>
<feature type="compositionally biased region" description="Acidic residues" evidence="5">
    <location>
        <begin position="617"/>
        <end position="627"/>
    </location>
</feature>
<evidence type="ECO:0000259" key="6">
    <source>
        <dbReference type="Pfam" id="PF04802"/>
    </source>
</evidence>
<keyword evidence="9" id="KW-1185">Reference proteome</keyword>
<dbReference type="FunFam" id="2.30.29.30:FF:000051">
    <property type="entry name" value="Serine/threonine-protein phosphatase 4 regulatory subunit 3B"/>
    <property type="match status" value="1"/>
</dbReference>
<dbReference type="InterPro" id="IPR006887">
    <property type="entry name" value="P4R3-like_central_dom"/>
</dbReference>
<dbReference type="GO" id="GO:0030289">
    <property type="term" value="C:protein phosphatase 4 complex"/>
    <property type="evidence" value="ECO:0007669"/>
    <property type="project" value="TreeGrafter"/>
</dbReference>
<feature type="compositionally biased region" description="Basic and acidic residues" evidence="5">
    <location>
        <begin position="656"/>
        <end position="665"/>
    </location>
</feature>
<proteinExistence type="inferred from homology"/>
<dbReference type="SUPFAM" id="SSF50729">
    <property type="entry name" value="PH domain-like"/>
    <property type="match status" value="1"/>
</dbReference>
<evidence type="ECO:0000259" key="7">
    <source>
        <dbReference type="Pfam" id="PF22972"/>
    </source>
</evidence>
<comment type="function">
    <text evidence="3">Regulatory subunit of serine/threonine-protein phosphatase 4.</text>
</comment>
<feature type="compositionally biased region" description="Acidic residues" evidence="5">
    <location>
        <begin position="731"/>
        <end position="743"/>
    </location>
</feature>
<dbReference type="GO" id="GO:0006974">
    <property type="term" value="P:DNA damage response"/>
    <property type="evidence" value="ECO:0007669"/>
    <property type="project" value="TreeGrafter"/>
</dbReference>
<dbReference type="Gene3D" id="2.30.29.30">
    <property type="entry name" value="Pleckstrin-homology domain (PH domain)/Phosphotyrosine-binding domain (PTB)"/>
    <property type="match status" value="1"/>
</dbReference>
<evidence type="ECO:0000256" key="4">
    <source>
        <dbReference type="ARBA" id="ARBA00068937"/>
    </source>
</evidence>
<evidence type="ECO:0000256" key="2">
    <source>
        <dbReference type="ARBA" id="ARBA00042013"/>
    </source>
</evidence>
<feature type="region of interest" description="Disordered" evidence="5">
    <location>
        <begin position="617"/>
        <end position="644"/>
    </location>
</feature>
<dbReference type="Pfam" id="PF04802">
    <property type="entry name" value="PP4R3"/>
    <property type="match status" value="2"/>
</dbReference>
<dbReference type="Pfam" id="PF22972">
    <property type="entry name" value="EVH1_PP4R3"/>
    <property type="match status" value="1"/>
</dbReference>
<protein>
    <recommendedName>
        <fullName evidence="4">Serine/threonine-protein phosphatase 4 regulatory subunit 3</fullName>
    </recommendedName>
    <alternativeName>
        <fullName evidence="2">SMEK homolog 1</fullName>
    </alternativeName>
</protein>
<evidence type="ECO:0000256" key="5">
    <source>
        <dbReference type="SAM" id="MobiDB-lite"/>
    </source>
</evidence>
<dbReference type="InterPro" id="IPR011993">
    <property type="entry name" value="PH-like_dom_sf"/>
</dbReference>
<evidence type="ECO:0000256" key="1">
    <source>
        <dbReference type="ARBA" id="ARBA00008809"/>
    </source>
</evidence>
<feature type="compositionally biased region" description="Low complexity" evidence="5">
    <location>
        <begin position="692"/>
        <end position="717"/>
    </location>
</feature>
<dbReference type="EMBL" id="SCEB01215030">
    <property type="protein sequence ID" value="RXM31683.1"/>
    <property type="molecule type" value="Genomic_DNA"/>
</dbReference>
<feature type="domain" description="PP4R3 EVH1-like" evidence="7">
    <location>
        <begin position="5"/>
        <end position="101"/>
    </location>
</feature>
<accession>A0A444U907</accession>
<sequence length="754" mass="86070">MSDTRRRVKVYTLNEDRQWDDRGTGHVSSTYVERLKGMALLVRAESDGSLLLESKISPNTAYQKQQDTLIVWSEAENYDLALSFQEKAGCDEIWEKICQVQGKDPAVEITQELIDESEEERFEEMPETSHLVDLPPCELNKLEEIADLVTSVLSSPIRREKLALALMNEGYIKKLLQLFQVCEDLENSEDLHHLYEIVRGILFLNKAALFEVMFSDDCIMDVVGCLEYDPALVQPKKHREFLTKTAKFKEVIPITDSELRQKIHQTYRVQYIQDIILPTPSVFEENFLSTLTSFIFFNKVEIVSMLQEDEKFLSEVFAQLTDEATDDGKRRELVNFFKEFCAFSQTLQPQNRDAFFKTLANLGILPALEIVMGMDDLQVRAAATDIFSYLVEFSPSMVREFVMQEAQQSDDDILLINVVIEQMICDPDPELGGAVQLMGLLRTLIDPENMLAPSNKTEKTEFLSFFYKYCMHVLTAPLLANTAEEKTGKGALRFMRRIIGLKDEFYNRYIIKGNLFEPVINALLDNGTRYNLLNSAIIELFEFIKVEDIKLLTAHIIDNFYETLESIEYVQTFKGLNTRYEQEKDRQNQRLNSVPSTVRNNRYRRDARALEDDEEMWFNEDDEEEGEAVVPPVEKSKTEDDFSDNYGKFIEAKKVKESEDKENLPKRTSSGSFKFTFSHSAGAANGTNSTNSKSAAVPSSPASTNSSSSKTANSPAPVMTKQAGLVGLVDYPDDEEEDEEEEEASPRKRSRLGS</sequence>
<dbReference type="GO" id="GO:0005654">
    <property type="term" value="C:nucleoplasm"/>
    <property type="evidence" value="ECO:0007669"/>
    <property type="project" value="TreeGrafter"/>
</dbReference>
<name>A0A444U907_ACIRT</name>
<gene>
    <name evidence="8" type="ORF">EOD39_6753</name>
</gene>
<feature type="domain" description="Serine/threonine-protein phosphatase 4 regulatory subunit 3-like central" evidence="6">
    <location>
        <begin position="491"/>
        <end position="582"/>
    </location>
</feature>
<comment type="similarity">
    <text evidence="1">Belongs to the SMEK family.</text>
</comment>
<dbReference type="AlphaFoldDB" id="A0A444U907"/>
<organism evidence="8 9">
    <name type="scientific">Acipenser ruthenus</name>
    <name type="common">Sterlet sturgeon</name>
    <dbReference type="NCBI Taxonomy" id="7906"/>
    <lineage>
        <taxon>Eukaryota</taxon>
        <taxon>Metazoa</taxon>
        <taxon>Chordata</taxon>
        <taxon>Craniata</taxon>
        <taxon>Vertebrata</taxon>
        <taxon>Euteleostomi</taxon>
        <taxon>Actinopterygii</taxon>
        <taxon>Chondrostei</taxon>
        <taxon>Acipenseriformes</taxon>
        <taxon>Acipenseridae</taxon>
        <taxon>Acipenser</taxon>
    </lineage>
</organism>
<comment type="caution">
    <text evidence="8">The sequence shown here is derived from an EMBL/GenBank/DDBJ whole genome shotgun (WGS) entry which is preliminary data.</text>
</comment>
<dbReference type="GO" id="GO:0072542">
    <property type="term" value="F:protein phosphatase activator activity"/>
    <property type="evidence" value="ECO:0007669"/>
    <property type="project" value="TreeGrafter"/>
</dbReference>
<dbReference type="Proteomes" id="UP000289886">
    <property type="component" value="Unassembled WGS sequence"/>
</dbReference>
<evidence type="ECO:0000313" key="8">
    <source>
        <dbReference type="EMBL" id="RXM31683.1"/>
    </source>
</evidence>
<dbReference type="PANTHER" id="PTHR23318:SF18">
    <property type="entry name" value="SERINE_THREONINE-PROTEIN PHOSPHATASE 4 REGULATORY SUBUNIT 3B"/>
    <property type="match status" value="1"/>
</dbReference>
<dbReference type="InterPro" id="IPR016024">
    <property type="entry name" value="ARM-type_fold"/>
</dbReference>
<reference evidence="8 9" key="1">
    <citation type="submission" date="2019-01" db="EMBL/GenBank/DDBJ databases">
        <title>Draft Genome and Complete Hox-Cluster Characterization of the Sterlet Sturgeon (Acipenser ruthenus).</title>
        <authorList>
            <person name="Wei Q."/>
        </authorList>
    </citation>
    <scope>NUCLEOTIDE SEQUENCE [LARGE SCALE GENOMIC DNA]</scope>
    <source>
        <strain evidence="8">WHYD16114868_AA</strain>
        <tissue evidence="8">Blood</tissue>
    </source>
</reference>
<dbReference type="InterPro" id="IPR055236">
    <property type="entry name" value="EVH1_PP4R3"/>
</dbReference>
<feature type="region of interest" description="Disordered" evidence="5">
    <location>
        <begin position="656"/>
        <end position="754"/>
    </location>
</feature>
<feature type="domain" description="Serine/threonine-protein phosphatase 4 regulatory subunit 3-like central" evidence="6">
    <location>
        <begin position="144"/>
        <end position="487"/>
    </location>
</feature>